<dbReference type="InterPro" id="IPR019606">
    <property type="entry name" value="GerMN"/>
</dbReference>
<sequence length="558" mass="59366">MKKIVVLIACILMLTSCAYIPTSGSPHAVERPKQTGGGIVLDPQGPAEGADPEDIVVGFMRASSAGFSDDFVVARQYLTASVAKTWNPTTQVRIYPDSQNQQVSQTRSGAYRVTVGAGGSLDSTGRYTAATADATLSNEFSLVRERSGEWRIAVVPDGVTMPESLFQTLFVRTPLYFPTQDQQALVTDVRWYPRSQVVSAASRGLVDGPSAWLAGSVTTLLPSGTRLNSPAVNVEGGVARIDLSSDVAELSPHARSILYAQFYQTLTAVAGISGVEISANGALIGNSKQVDISTYPYSGSDLLVLANGKPALVKDDGIHVISNSEALANLDLSSLATPYGEFLTEFAAVGSDGRTLYRISMTGQVDTLLSGTAFVTPSIDRDDFIWAVERSAERSVKAVALDSGQTFEVAVPWLEGLKVRAIAVSREGARLAVVVDHDGVSQILIGGIVRNSSGVPQSVTEPIRVGQRLVDVTDLSWISSTRLVVIGKSQTASINALYSVPLGENISVMSSLEDMTSVTAGRNDESILLQTIHHDVYAYDAGGWRKVLEDVTMPTYPG</sequence>
<dbReference type="EMBL" id="LT629804">
    <property type="protein sequence ID" value="SDU79306.1"/>
    <property type="molecule type" value="Genomic_DNA"/>
</dbReference>
<dbReference type="Pfam" id="PF10647">
    <property type="entry name" value="Gmad1"/>
    <property type="match status" value="1"/>
</dbReference>
<dbReference type="SUPFAM" id="SSF50969">
    <property type="entry name" value="YVTN repeat-like/Quinoprotein amine dehydrogenase"/>
    <property type="match status" value="1"/>
</dbReference>
<dbReference type="Pfam" id="PF25976">
    <property type="entry name" value="LpqB_N"/>
    <property type="match status" value="1"/>
</dbReference>
<protein>
    <submittedName>
        <fullName evidence="4">Sporulation and spore germination</fullName>
    </submittedName>
</protein>
<dbReference type="STRING" id="131112.SAMN04489737_0821"/>
<name>A0A1H2LFX7_9ACTO</name>
<evidence type="ECO:0000256" key="2">
    <source>
        <dbReference type="SAM" id="SignalP"/>
    </source>
</evidence>
<dbReference type="Pfam" id="PF10646">
    <property type="entry name" value="Germane"/>
    <property type="match status" value="1"/>
</dbReference>
<proteinExistence type="predicted"/>
<organism evidence="4 5">
    <name type="scientific">Arcanobacterium phocae</name>
    <dbReference type="NCBI Taxonomy" id="131112"/>
    <lineage>
        <taxon>Bacteria</taxon>
        <taxon>Bacillati</taxon>
        <taxon>Actinomycetota</taxon>
        <taxon>Actinomycetes</taxon>
        <taxon>Actinomycetales</taxon>
        <taxon>Actinomycetaceae</taxon>
        <taxon>Arcanobacterium</taxon>
    </lineage>
</organism>
<keyword evidence="5" id="KW-1185">Reference proteome</keyword>
<dbReference type="AlphaFoldDB" id="A0A1H2LFX7"/>
<dbReference type="InterPro" id="IPR011044">
    <property type="entry name" value="Quino_amine_DH_bsu"/>
</dbReference>
<dbReference type="SMART" id="SM00909">
    <property type="entry name" value="Germane"/>
    <property type="match status" value="1"/>
</dbReference>
<accession>A0A1H2LFX7</accession>
<evidence type="ECO:0000313" key="4">
    <source>
        <dbReference type="EMBL" id="SDU79306.1"/>
    </source>
</evidence>
<feature type="region of interest" description="Disordered" evidence="1">
    <location>
        <begin position="25"/>
        <end position="47"/>
    </location>
</feature>
<dbReference type="RefSeq" id="WP_091280209.1">
    <property type="nucleotide sequence ID" value="NZ_JABAPK010000007.1"/>
</dbReference>
<feature type="chain" id="PRO_5039448864" evidence="2">
    <location>
        <begin position="19"/>
        <end position="558"/>
    </location>
</feature>
<feature type="domain" description="GerMN" evidence="3">
    <location>
        <begin position="198"/>
        <end position="288"/>
    </location>
</feature>
<dbReference type="Proteomes" id="UP000214355">
    <property type="component" value="Chromosome I"/>
</dbReference>
<evidence type="ECO:0000259" key="3">
    <source>
        <dbReference type="SMART" id="SM00909"/>
    </source>
</evidence>
<keyword evidence="2" id="KW-0732">Signal</keyword>
<dbReference type="OrthoDB" id="3226781at2"/>
<reference evidence="5" key="1">
    <citation type="submission" date="2016-10" db="EMBL/GenBank/DDBJ databases">
        <authorList>
            <person name="Varghese N."/>
            <person name="Submissions S."/>
        </authorList>
    </citation>
    <scope>NUCLEOTIDE SEQUENCE [LARGE SCALE GENOMIC DNA]</scope>
    <source>
        <strain evidence="5">DSM 10002</strain>
    </source>
</reference>
<dbReference type="GeneID" id="65344559"/>
<evidence type="ECO:0000256" key="1">
    <source>
        <dbReference type="SAM" id="MobiDB-lite"/>
    </source>
</evidence>
<gene>
    <name evidence="4" type="ORF">SAMN04489737_0821</name>
</gene>
<evidence type="ECO:0000313" key="5">
    <source>
        <dbReference type="Proteomes" id="UP000214355"/>
    </source>
</evidence>
<dbReference type="InterPro" id="IPR059026">
    <property type="entry name" value="LpqB_N"/>
</dbReference>
<dbReference type="InterPro" id="IPR018910">
    <property type="entry name" value="LpqB_C"/>
</dbReference>
<feature type="signal peptide" evidence="2">
    <location>
        <begin position="1"/>
        <end position="18"/>
    </location>
</feature>
<dbReference type="PROSITE" id="PS51257">
    <property type="entry name" value="PROKAR_LIPOPROTEIN"/>
    <property type="match status" value="1"/>
</dbReference>